<comment type="caution">
    <text evidence="5">The sequence shown here is derived from an EMBL/GenBank/DDBJ whole genome shotgun (WGS) entry which is preliminary data.</text>
</comment>
<keyword evidence="6" id="KW-1185">Reference proteome</keyword>
<dbReference type="FunFam" id="3.90.226.10:FF:000004">
    <property type="entry name" value="Methylcrotonoyl-CoA carboxylase beta chain"/>
    <property type="match status" value="1"/>
</dbReference>
<proteinExistence type="inferred from homology"/>
<reference evidence="5 6" key="1">
    <citation type="journal article" date="2013" name="Genome Announc.">
        <title>Draft Genome Sequence of Sphingobium ummariense Strain RL-3, a Hexachlorocyclohexane-Degrading Bacterium.</title>
        <authorList>
            <person name="Kohli P."/>
            <person name="Dua A."/>
            <person name="Sangwan N."/>
            <person name="Oldach P."/>
            <person name="Khurana J.P."/>
            <person name="Lal R."/>
        </authorList>
    </citation>
    <scope>NUCLEOTIDE SEQUENCE [LARGE SCALE GENOMIC DNA]</scope>
    <source>
        <strain evidence="5 6">RL-3</strain>
    </source>
</reference>
<dbReference type="PANTHER" id="PTHR22855">
    <property type="entry name" value="ACETYL, PROPIONYL, PYRUVATE, AND GLUTACONYL CARBOXYLASE-RELATED"/>
    <property type="match status" value="1"/>
</dbReference>
<dbReference type="PATRIC" id="fig|1346791.3.peg.442"/>
<dbReference type="FunFam" id="3.90.226.10:FF:000007">
    <property type="entry name" value="Methylcrotonoyl-CoA carboxylase subunit beta"/>
    <property type="match status" value="1"/>
</dbReference>
<dbReference type="AlphaFoldDB" id="T0KAZ8"/>
<dbReference type="EMBL" id="AUWY01000023">
    <property type="protein sequence ID" value="EQB33854.1"/>
    <property type="molecule type" value="Genomic_DNA"/>
</dbReference>
<comment type="similarity">
    <text evidence="1">Belongs to the AccD/PCCB family.</text>
</comment>
<dbReference type="PROSITE" id="PS50989">
    <property type="entry name" value="COA_CT_CTER"/>
    <property type="match status" value="1"/>
</dbReference>
<dbReference type="PANTHER" id="PTHR22855:SF13">
    <property type="entry name" value="METHYLCROTONOYL-COA CARBOXYLASE BETA CHAIN, MITOCHONDRIAL"/>
    <property type="match status" value="1"/>
</dbReference>
<accession>T0KAZ8</accession>
<feature type="domain" description="CoA carboxyltransferase N-terminal" evidence="3">
    <location>
        <begin position="24"/>
        <end position="280"/>
    </location>
</feature>
<feature type="domain" description="CoA carboxyltransferase C-terminal" evidence="4">
    <location>
        <begin position="277"/>
        <end position="524"/>
    </location>
</feature>
<evidence type="ECO:0000259" key="4">
    <source>
        <dbReference type="PROSITE" id="PS50989"/>
    </source>
</evidence>
<dbReference type="InterPro" id="IPR034733">
    <property type="entry name" value="AcCoA_carboxyl_beta"/>
</dbReference>
<dbReference type="InterPro" id="IPR029045">
    <property type="entry name" value="ClpP/crotonase-like_dom_sf"/>
</dbReference>
<organism evidence="5 6">
    <name type="scientific">Sphingobium ummariense RL-3</name>
    <dbReference type="NCBI Taxonomy" id="1346791"/>
    <lineage>
        <taxon>Bacteria</taxon>
        <taxon>Pseudomonadati</taxon>
        <taxon>Pseudomonadota</taxon>
        <taxon>Alphaproteobacteria</taxon>
        <taxon>Sphingomonadales</taxon>
        <taxon>Sphingomonadaceae</taxon>
        <taxon>Sphingobium</taxon>
    </lineage>
</organism>
<evidence type="ECO:0000259" key="3">
    <source>
        <dbReference type="PROSITE" id="PS50980"/>
    </source>
</evidence>
<protein>
    <submittedName>
        <fullName evidence="5">Acetyl-CoA carboxylase subunit beta</fullName>
    </submittedName>
</protein>
<name>T0KAZ8_9SPHN</name>
<dbReference type="Gene3D" id="3.90.226.10">
    <property type="entry name" value="2-enoyl-CoA Hydratase, Chain A, domain 1"/>
    <property type="match status" value="2"/>
</dbReference>
<evidence type="ECO:0000256" key="1">
    <source>
        <dbReference type="ARBA" id="ARBA00006102"/>
    </source>
</evidence>
<dbReference type="RefSeq" id="WP_021316479.1">
    <property type="nucleotide sequence ID" value="NZ_AUWY01000023.1"/>
</dbReference>
<comment type="pathway">
    <text evidence="2">Amino-acid degradation; L-leucine degradation.</text>
</comment>
<dbReference type="SUPFAM" id="SSF52096">
    <property type="entry name" value="ClpP/crotonase"/>
    <property type="match status" value="2"/>
</dbReference>
<dbReference type="GO" id="GO:0006552">
    <property type="term" value="P:L-leucine catabolic process"/>
    <property type="evidence" value="ECO:0007669"/>
    <property type="project" value="TreeGrafter"/>
</dbReference>
<dbReference type="InterPro" id="IPR011763">
    <property type="entry name" value="COA_CT_C"/>
</dbReference>
<dbReference type="eggNOG" id="COG4799">
    <property type="taxonomic scope" value="Bacteria"/>
</dbReference>
<sequence>MSAPVLDTKLSPDSDAFRSNAAHNRALVDELRAKVAAAARGGSDSARDKHVARGKLLPRDRVERLLDPGSPFLEVGQLAANGLYNDEVPGAGIVAGIGRVAGRQVMIACNDATVKGGTYFPMTVKKHLRAQEIALENRLPCVYLVDSGGANLPNQAEVFPDKDHFGRIFYNQAQMSARGIPQIACVMGSCTAGGAYVPAMCDESVIVRNQGTIFLAGPPLVQAATGEVISAEDLGGGDLHGRKSGVVDHVAENDDHALTIVRDIVSTLQPDAMPDVNLRDPRAPLYDASDLYGIVPQDVRAPYDVREVIARIVDGSEFHEFKALYGTTLVCGFAHIWGMPVAILANNGVLFSESAVKGAHFIELACQRRIPLLFLQNISGFMVGGKYEAEGIAKNGAKLVTAVATAQVPKITVLIGGSFGAGNYGMCGRAYGPRFLFTWPNSRISVMGGEQAASVLATVNRDAANWTPEQAEAFKAPIRQRFEDEGNPYYATARLWDDGVIDPAQTRDVLGLAFAATLNAPIEQRAQFGVFRM</sequence>
<evidence type="ECO:0000256" key="2">
    <source>
        <dbReference type="ARBA" id="ARBA00046317"/>
    </source>
</evidence>
<dbReference type="Pfam" id="PF01039">
    <property type="entry name" value="Carboxyl_trans"/>
    <property type="match status" value="1"/>
</dbReference>
<dbReference type="PROSITE" id="PS50980">
    <property type="entry name" value="COA_CT_NTER"/>
    <property type="match status" value="1"/>
</dbReference>
<evidence type="ECO:0000313" key="5">
    <source>
        <dbReference type="EMBL" id="EQB33854.1"/>
    </source>
</evidence>
<dbReference type="InterPro" id="IPR011762">
    <property type="entry name" value="COA_CT_N"/>
</dbReference>
<dbReference type="GO" id="GO:1905202">
    <property type="term" value="C:methylcrotonoyl-CoA carboxylase complex"/>
    <property type="evidence" value="ECO:0007669"/>
    <property type="project" value="TreeGrafter"/>
</dbReference>
<gene>
    <name evidence="5" type="ORF">M529_02255</name>
</gene>
<evidence type="ECO:0000313" key="6">
    <source>
        <dbReference type="Proteomes" id="UP000015523"/>
    </source>
</evidence>
<dbReference type="GO" id="GO:0004485">
    <property type="term" value="F:methylcrotonoyl-CoA carboxylase activity"/>
    <property type="evidence" value="ECO:0007669"/>
    <property type="project" value="TreeGrafter"/>
</dbReference>
<dbReference type="OrthoDB" id="9803706at2"/>
<dbReference type="Proteomes" id="UP000015523">
    <property type="component" value="Unassembled WGS sequence"/>
</dbReference>
<dbReference type="STRING" id="1346791.M529_02255"/>
<dbReference type="InterPro" id="IPR045190">
    <property type="entry name" value="MCCB/AccD1-like"/>
</dbReference>